<organism evidence="2 3">
    <name type="scientific">Euroglyphus maynei</name>
    <name type="common">Mayne's house dust mite</name>
    <dbReference type="NCBI Taxonomy" id="6958"/>
    <lineage>
        <taxon>Eukaryota</taxon>
        <taxon>Metazoa</taxon>
        <taxon>Ecdysozoa</taxon>
        <taxon>Arthropoda</taxon>
        <taxon>Chelicerata</taxon>
        <taxon>Arachnida</taxon>
        <taxon>Acari</taxon>
        <taxon>Acariformes</taxon>
        <taxon>Sarcoptiformes</taxon>
        <taxon>Astigmata</taxon>
        <taxon>Psoroptidia</taxon>
        <taxon>Analgoidea</taxon>
        <taxon>Pyroglyphidae</taxon>
        <taxon>Pyroglyphinae</taxon>
        <taxon>Euroglyphus</taxon>
    </lineage>
</organism>
<gene>
    <name evidence="2" type="ORF">BLA29_014360</name>
</gene>
<dbReference type="OrthoDB" id="6513065at2759"/>
<evidence type="ECO:0000256" key="1">
    <source>
        <dbReference type="SAM" id="MobiDB-lite"/>
    </source>
</evidence>
<accession>A0A1Y3BFX4</accession>
<name>A0A1Y3BFX4_EURMA</name>
<dbReference type="EMBL" id="MUJZ01021241">
    <property type="protein sequence ID" value="OTF79820.1"/>
    <property type="molecule type" value="Genomic_DNA"/>
</dbReference>
<dbReference type="AlphaFoldDB" id="A0A1Y3BFX4"/>
<keyword evidence="3" id="KW-1185">Reference proteome</keyword>
<dbReference type="Proteomes" id="UP000194236">
    <property type="component" value="Unassembled WGS sequence"/>
</dbReference>
<feature type="compositionally biased region" description="Basic and acidic residues" evidence="1">
    <location>
        <begin position="67"/>
        <end position="88"/>
    </location>
</feature>
<evidence type="ECO:0000313" key="3">
    <source>
        <dbReference type="Proteomes" id="UP000194236"/>
    </source>
</evidence>
<feature type="region of interest" description="Disordered" evidence="1">
    <location>
        <begin position="63"/>
        <end position="103"/>
    </location>
</feature>
<proteinExistence type="predicted"/>
<reference evidence="2 3" key="1">
    <citation type="submission" date="2017-03" db="EMBL/GenBank/DDBJ databases">
        <title>Genome Survey of Euroglyphus maynei.</title>
        <authorList>
            <person name="Arlian L.G."/>
            <person name="Morgan M.S."/>
            <person name="Rider S.D."/>
        </authorList>
    </citation>
    <scope>NUCLEOTIDE SEQUENCE [LARGE SCALE GENOMIC DNA]</scope>
    <source>
        <strain evidence="2">Arlian Lab</strain>
        <tissue evidence="2">Whole body</tissue>
    </source>
</reference>
<feature type="non-terminal residue" evidence="2">
    <location>
        <position position="1"/>
    </location>
</feature>
<sequence length="103" mass="11296">GGYGGNNGARGPTGPLTAAIQSIRSVEVNEVQDSYENGEPQVIDIPPSAMPIVINFRTSASQIQIHQSHEPGEPREVQETQSEDEPHFLRHSVTKPVIQEKRK</sequence>
<protein>
    <submittedName>
        <fullName evidence="2">DFP2-like protein</fullName>
    </submittedName>
</protein>
<comment type="caution">
    <text evidence="2">The sequence shown here is derived from an EMBL/GenBank/DDBJ whole genome shotgun (WGS) entry which is preliminary data.</text>
</comment>
<evidence type="ECO:0000313" key="2">
    <source>
        <dbReference type="EMBL" id="OTF79820.1"/>
    </source>
</evidence>